<dbReference type="Pfam" id="PF17784">
    <property type="entry name" value="Sulfotransfer_4"/>
    <property type="match status" value="1"/>
</dbReference>
<dbReference type="InterPro" id="IPR027417">
    <property type="entry name" value="P-loop_NTPase"/>
</dbReference>
<dbReference type="PANTHER" id="PTHR36978:SF4">
    <property type="entry name" value="P-LOOP CONTAINING NUCLEOSIDE TRIPHOSPHATE HYDROLASE PROTEIN"/>
    <property type="match status" value="1"/>
</dbReference>
<dbReference type="RefSeq" id="WP_330156803.1">
    <property type="nucleotide sequence ID" value="NZ_BAAAJA010000014.1"/>
</dbReference>
<dbReference type="Proteomes" id="UP001348641">
    <property type="component" value="Unassembled WGS sequence"/>
</dbReference>
<accession>A0ABU7KJR5</accession>
<dbReference type="Gene3D" id="3.40.50.300">
    <property type="entry name" value="P-loop containing nucleotide triphosphate hydrolases"/>
    <property type="match status" value="1"/>
</dbReference>
<evidence type="ECO:0000313" key="2">
    <source>
        <dbReference type="Proteomes" id="UP001348641"/>
    </source>
</evidence>
<proteinExistence type="predicted"/>
<protein>
    <submittedName>
        <fullName evidence="1">Sulfotransferase</fullName>
    </submittedName>
</protein>
<dbReference type="InterPro" id="IPR040632">
    <property type="entry name" value="Sulfotransfer_4"/>
</dbReference>
<dbReference type="EMBL" id="JAUUCC010000005">
    <property type="protein sequence ID" value="MEE2049541.1"/>
    <property type="molecule type" value="Genomic_DNA"/>
</dbReference>
<gene>
    <name evidence="1" type="ORF">Q8A49_03425</name>
</gene>
<reference evidence="1 2" key="1">
    <citation type="submission" date="2023-07" db="EMBL/GenBank/DDBJ databases">
        <authorList>
            <person name="Girao M."/>
            <person name="Carvalho M.F."/>
        </authorList>
    </citation>
    <scope>NUCLEOTIDE SEQUENCE [LARGE SCALE GENOMIC DNA]</scope>
    <source>
        <strain evidence="1 2">66/93</strain>
    </source>
</reference>
<name>A0ABU7KJR5_9ACTN</name>
<organism evidence="1 2">
    <name type="scientific">Nocardiopsis tropica</name>
    <dbReference type="NCBI Taxonomy" id="109330"/>
    <lineage>
        <taxon>Bacteria</taxon>
        <taxon>Bacillati</taxon>
        <taxon>Actinomycetota</taxon>
        <taxon>Actinomycetes</taxon>
        <taxon>Streptosporangiales</taxon>
        <taxon>Nocardiopsidaceae</taxon>
        <taxon>Nocardiopsis</taxon>
    </lineage>
</organism>
<dbReference type="PANTHER" id="PTHR36978">
    <property type="entry name" value="P-LOOP CONTAINING NUCLEOTIDE TRIPHOSPHATE HYDROLASE"/>
    <property type="match status" value="1"/>
</dbReference>
<comment type="caution">
    <text evidence="1">The sequence shown here is derived from an EMBL/GenBank/DDBJ whole genome shotgun (WGS) entry which is preliminary data.</text>
</comment>
<dbReference type="SUPFAM" id="SSF52540">
    <property type="entry name" value="P-loop containing nucleoside triphosphate hydrolases"/>
    <property type="match status" value="1"/>
</dbReference>
<sequence length="222" mass="24758">MHVIGAGLPRTGTTSMKAALEQLGLGPCHHMFEVLASPDLARRWAGAVPPVSEGVDWGHVLEGWPSGVDWPLSFFWRELAEAYPDAKFVLTVRDPHRWYTSMLTTIFELTRKACAEDADARVPVEFRRIRPLLDHMWQASFGVPCGAVPSEEVAVAAFERHSEQVRAELPADRLLVYRAGEGWERLCAFLGTEVPDGPFPHLNDTEAMLRQHEAWFGGTTAL</sequence>
<evidence type="ECO:0000313" key="1">
    <source>
        <dbReference type="EMBL" id="MEE2049541.1"/>
    </source>
</evidence>